<dbReference type="Proteomes" id="UP000053144">
    <property type="component" value="Chromosome 1"/>
</dbReference>
<sequence>MATFYHVRNASVLFLWVLVSAGCVWGRPATFLQDFRVSWGDSHITRIDQGRAIQLRLDKTSGTTIYIILFRGLNNPTNFTHVNYL</sequence>
<feature type="chain" id="PRO_5005594844" description="GH16 domain-containing protein" evidence="1">
    <location>
        <begin position="27"/>
        <end position="85"/>
    </location>
</feature>
<reference evidence="3" key="1">
    <citation type="journal article" date="2015" name="Proc. Natl. Acad. Sci. U.S.A.">
        <title>Genome sequencing of adzuki bean (Vigna angularis) provides insight into high starch and low fat accumulation and domestication.</title>
        <authorList>
            <person name="Yang K."/>
            <person name="Tian Z."/>
            <person name="Chen C."/>
            <person name="Luo L."/>
            <person name="Zhao B."/>
            <person name="Wang Z."/>
            <person name="Yu L."/>
            <person name="Li Y."/>
            <person name="Sun Y."/>
            <person name="Li W."/>
            <person name="Chen Y."/>
            <person name="Li Y."/>
            <person name="Zhang Y."/>
            <person name="Ai D."/>
            <person name="Zhao J."/>
            <person name="Shang C."/>
            <person name="Ma Y."/>
            <person name="Wu B."/>
            <person name="Wang M."/>
            <person name="Gao L."/>
            <person name="Sun D."/>
            <person name="Zhang P."/>
            <person name="Guo F."/>
            <person name="Wang W."/>
            <person name="Li Y."/>
            <person name="Wang J."/>
            <person name="Varshney R.K."/>
            <person name="Wang J."/>
            <person name="Ling H.Q."/>
            <person name="Wan P."/>
        </authorList>
    </citation>
    <scope>NUCLEOTIDE SEQUENCE</scope>
    <source>
        <strain evidence="3">cv. Jingnong 6</strain>
    </source>
</reference>
<dbReference type="STRING" id="3914.A0A0L9TPH3"/>
<dbReference type="AlphaFoldDB" id="A0A0L9TPH3"/>
<feature type="signal peptide" evidence="1">
    <location>
        <begin position="1"/>
        <end position="26"/>
    </location>
</feature>
<keyword evidence="1" id="KW-0732">Signal</keyword>
<dbReference type="OMA" id="GSCKQHI"/>
<accession>A0A0L9TPH3</accession>
<protein>
    <recommendedName>
        <fullName evidence="4">GH16 domain-containing protein</fullName>
    </recommendedName>
</protein>
<dbReference type="EMBL" id="CM003371">
    <property type="protein sequence ID" value="KOM32453.1"/>
    <property type="molecule type" value="Genomic_DNA"/>
</dbReference>
<proteinExistence type="predicted"/>
<evidence type="ECO:0000256" key="1">
    <source>
        <dbReference type="SAM" id="SignalP"/>
    </source>
</evidence>
<name>A0A0L9TPH3_PHAAN</name>
<dbReference type="Gramene" id="KOM32453">
    <property type="protein sequence ID" value="KOM32453"/>
    <property type="gene ID" value="LR48_Vigan01g200900"/>
</dbReference>
<gene>
    <name evidence="2" type="ORF">LR48_Vigan01g200900</name>
</gene>
<evidence type="ECO:0000313" key="2">
    <source>
        <dbReference type="EMBL" id="KOM32453.1"/>
    </source>
</evidence>
<evidence type="ECO:0008006" key="4">
    <source>
        <dbReference type="Google" id="ProtNLM"/>
    </source>
</evidence>
<organism evidence="2 3">
    <name type="scientific">Phaseolus angularis</name>
    <name type="common">Azuki bean</name>
    <name type="synonym">Vigna angularis</name>
    <dbReference type="NCBI Taxonomy" id="3914"/>
    <lineage>
        <taxon>Eukaryota</taxon>
        <taxon>Viridiplantae</taxon>
        <taxon>Streptophyta</taxon>
        <taxon>Embryophyta</taxon>
        <taxon>Tracheophyta</taxon>
        <taxon>Spermatophyta</taxon>
        <taxon>Magnoliopsida</taxon>
        <taxon>eudicotyledons</taxon>
        <taxon>Gunneridae</taxon>
        <taxon>Pentapetalae</taxon>
        <taxon>rosids</taxon>
        <taxon>fabids</taxon>
        <taxon>Fabales</taxon>
        <taxon>Fabaceae</taxon>
        <taxon>Papilionoideae</taxon>
        <taxon>50 kb inversion clade</taxon>
        <taxon>NPAAA clade</taxon>
        <taxon>indigoferoid/millettioid clade</taxon>
        <taxon>Phaseoleae</taxon>
        <taxon>Vigna</taxon>
    </lineage>
</organism>
<evidence type="ECO:0000313" key="3">
    <source>
        <dbReference type="Proteomes" id="UP000053144"/>
    </source>
</evidence>